<organism evidence="6 7">
    <name type="scientific">Nonomuraea muscovyensis</name>
    <dbReference type="NCBI Taxonomy" id="1124761"/>
    <lineage>
        <taxon>Bacteria</taxon>
        <taxon>Bacillati</taxon>
        <taxon>Actinomycetota</taxon>
        <taxon>Actinomycetes</taxon>
        <taxon>Streptosporangiales</taxon>
        <taxon>Streptosporangiaceae</taxon>
        <taxon>Nonomuraea</taxon>
    </lineage>
</organism>
<keyword evidence="2 6" id="KW-0238">DNA-binding</keyword>
<dbReference type="Pfam" id="PF12840">
    <property type="entry name" value="HTH_20"/>
    <property type="match status" value="1"/>
</dbReference>
<dbReference type="GO" id="GO:0003677">
    <property type="term" value="F:DNA binding"/>
    <property type="evidence" value="ECO:0007669"/>
    <property type="project" value="UniProtKB-KW"/>
</dbReference>
<dbReference type="InterPro" id="IPR036388">
    <property type="entry name" value="WH-like_DNA-bd_sf"/>
</dbReference>
<feature type="compositionally biased region" description="Basic and acidic residues" evidence="4">
    <location>
        <begin position="15"/>
        <end position="34"/>
    </location>
</feature>
<name>A0A7X0C920_9ACTN</name>
<dbReference type="PANTHER" id="PTHR33154:SF33">
    <property type="entry name" value="TRANSCRIPTIONAL REPRESSOR SDPR"/>
    <property type="match status" value="1"/>
</dbReference>
<proteinExistence type="predicted"/>
<keyword evidence="7" id="KW-1185">Reference proteome</keyword>
<dbReference type="InterPro" id="IPR051081">
    <property type="entry name" value="HTH_MetalResp_TranReg"/>
</dbReference>
<evidence type="ECO:0000256" key="3">
    <source>
        <dbReference type="ARBA" id="ARBA00023163"/>
    </source>
</evidence>
<comment type="caution">
    <text evidence="6">The sequence shown here is derived from an EMBL/GenBank/DDBJ whole genome shotgun (WGS) entry which is preliminary data.</text>
</comment>
<evidence type="ECO:0000313" key="6">
    <source>
        <dbReference type="EMBL" id="MBB6349831.1"/>
    </source>
</evidence>
<accession>A0A7X0C920</accession>
<dbReference type="InterPro" id="IPR001845">
    <property type="entry name" value="HTH_ArsR_DNA-bd_dom"/>
</dbReference>
<evidence type="ECO:0000313" key="7">
    <source>
        <dbReference type="Proteomes" id="UP000583800"/>
    </source>
</evidence>
<evidence type="ECO:0000256" key="4">
    <source>
        <dbReference type="SAM" id="MobiDB-lite"/>
    </source>
</evidence>
<feature type="region of interest" description="Disordered" evidence="4">
    <location>
        <begin position="15"/>
        <end position="47"/>
    </location>
</feature>
<feature type="domain" description="HTH arsR-type" evidence="5">
    <location>
        <begin position="79"/>
        <end position="158"/>
    </location>
</feature>
<gene>
    <name evidence="6" type="ORF">FHU36_006376</name>
</gene>
<dbReference type="SUPFAM" id="SSF46785">
    <property type="entry name" value="Winged helix' DNA-binding domain"/>
    <property type="match status" value="1"/>
</dbReference>
<dbReference type="AlphaFoldDB" id="A0A7X0C920"/>
<dbReference type="SMART" id="SM00418">
    <property type="entry name" value="HTH_ARSR"/>
    <property type="match status" value="1"/>
</dbReference>
<keyword evidence="3" id="KW-0804">Transcription</keyword>
<dbReference type="InterPro" id="IPR036390">
    <property type="entry name" value="WH_DNA-bd_sf"/>
</dbReference>
<sequence>MSSIEERLADLEARVAALESERDGPGGARGEEGPARTAGDGTGHLAYGGEAGLGGRTWSWQVVRSPGWLVERPAGPLAAVLAAAGHPARLRILQLLVVGPRPIAELQSELNLASQGQLYHHLKTLTSAGLVEQPERGVYRVPARAVFPVLTLTAAAVDVAGAHA</sequence>
<dbReference type="InterPro" id="IPR011991">
    <property type="entry name" value="ArsR-like_HTH"/>
</dbReference>
<evidence type="ECO:0000259" key="5">
    <source>
        <dbReference type="SMART" id="SM00418"/>
    </source>
</evidence>
<dbReference type="PANTHER" id="PTHR33154">
    <property type="entry name" value="TRANSCRIPTIONAL REGULATOR, ARSR FAMILY"/>
    <property type="match status" value="1"/>
</dbReference>
<evidence type="ECO:0000256" key="1">
    <source>
        <dbReference type="ARBA" id="ARBA00023015"/>
    </source>
</evidence>
<reference evidence="6 7" key="1">
    <citation type="submission" date="2020-08" db="EMBL/GenBank/DDBJ databases">
        <title>Sequencing the genomes of 1000 actinobacteria strains.</title>
        <authorList>
            <person name="Klenk H.-P."/>
        </authorList>
    </citation>
    <scope>NUCLEOTIDE SEQUENCE [LARGE SCALE GENOMIC DNA]</scope>
    <source>
        <strain evidence="6 7">DSM 45913</strain>
    </source>
</reference>
<dbReference type="Proteomes" id="UP000583800">
    <property type="component" value="Unassembled WGS sequence"/>
</dbReference>
<dbReference type="EMBL" id="JACHJB010000002">
    <property type="protein sequence ID" value="MBB6349831.1"/>
    <property type="molecule type" value="Genomic_DNA"/>
</dbReference>
<protein>
    <submittedName>
        <fullName evidence="6">DNA-binding transcriptional ArsR family regulator</fullName>
    </submittedName>
</protein>
<keyword evidence="1" id="KW-0805">Transcription regulation</keyword>
<dbReference type="Gene3D" id="1.10.10.10">
    <property type="entry name" value="Winged helix-like DNA-binding domain superfamily/Winged helix DNA-binding domain"/>
    <property type="match status" value="1"/>
</dbReference>
<dbReference type="RefSeq" id="WP_185087344.1">
    <property type="nucleotide sequence ID" value="NZ_JACHJB010000002.1"/>
</dbReference>
<evidence type="ECO:0000256" key="2">
    <source>
        <dbReference type="ARBA" id="ARBA00023125"/>
    </source>
</evidence>
<dbReference type="CDD" id="cd00090">
    <property type="entry name" value="HTH_ARSR"/>
    <property type="match status" value="1"/>
</dbReference>
<dbReference type="GO" id="GO:0003700">
    <property type="term" value="F:DNA-binding transcription factor activity"/>
    <property type="evidence" value="ECO:0007669"/>
    <property type="project" value="InterPro"/>
</dbReference>